<evidence type="ECO:0000256" key="4">
    <source>
        <dbReference type="ARBA" id="ARBA00022827"/>
    </source>
</evidence>
<dbReference type="InterPro" id="IPR016166">
    <property type="entry name" value="FAD-bd_PCMH"/>
</dbReference>
<evidence type="ECO:0000256" key="6">
    <source>
        <dbReference type="SAM" id="SignalP"/>
    </source>
</evidence>
<sequence length="525" mass="58529">MFKISRRLFLASLCCISSATALWYGEQDINIVSELGPLLSQGAKVVLHDDVDFEKVTARWQHWAAPTFKAVVQTKTEEDIQQTILYANKHTIPFLAQSGGHGSISSLAALENGIQINLRSMNTVAISKDDRYATVGAGVEVKELIDSLWSLGKQTVTGICECVGLMGVALGGGHGMLQGHYGLLSDQILSARLVLANSTAITVSSTENKDLFWALRGAGHNYGVVASLDYRIYDIDTANGKDVWSHEVFIYPATPENVKAVYTEAQNQLETQPRGIFHYGLVLTVPALSPEPMIMHHVVWNGPLDTINPHTQAFHNLKPANVMKDEGTYLDLPRWLQTDKSSMVCNPTDFIPDVGVPRFPVDVQDYNIDALVEAVEVLKKTMKSFPEFAASVLMIEQYPMHMVREIDDKKSAFPSRKDRLLMAPAMLYQSLSNGTPNTTLDDLAIKWGTAIQTILIDGAKKQGGARTYVNYAHGGESLETMYGEEPWRLERLRRLKREYDPKNRFRFYAPIVQNEEIENEGHDEL</sequence>
<keyword evidence="3" id="KW-0285">Flavoprotein</keyword>
<dbReference type="InterPro" id="IPR006094">
    <property type="entry name" value="Oxid_FAD_bind_N"/>
</dbReference>
<comment type="similarity">
    <text evidence="2">Belongs to the oxygen-dependent FAD-linked oxidoreductase family.</text>
</comment>
<keyword evidence="5" id="KW-0560">Oxidoreductase</keyword>
<dbReference type="InterPro" id="IPR050416">
    <property type="entry name" value="FAD-linked_Oxidoreductase"/>
</dbReference>
<dbReference type="AlphaFoldDB" id="A0A6G1K8N5"/>
<dbReference type="PANTHER" id="PTHR42973:SF9">
    <property type="entry name" value="FAD-BINDING PCMH-TYPE DOMAIN-CONTAINING PROTEIN-RELATED"/>
    <property type="match status" value="1"/>
</dbReference>
<dbReference type="PANTHER" id="PTHR42973">
    <property type="entry name" value="BINDING OXIDOREDUCTASE, PUTATIVE (AFU_ORTHOLOGUE AFUA_1G17690)-RELATED"/>
    <property type="match status" value="1"/>
</dbReference>
<dbReference type="Gene3D" id="3.30.465.10">
    <property type="match status" value="1"/>
</dbReference>
<evidence type="ECO:0000256" key="5">
    <source>
        <dbReference type="ARBA" id="ARBA00023002"/>
    </source>
</evidence>
<evidence type="ECO:0000313" key="9">
    <source>
        <dbReference type="Proteomes" id="UP000799428"/>
    </source>
</evidence>
<dbReference type="Pfam" id="PF08031">
    <property type="entry name" value="BBE"/>
    <property type="match status" value="1"/>
</dbReference>
<dbReference type="PROSITE" id="PS51387">
    <property type="entry name" value="FAD_PCMH"/>
    <property type="match status" value="1"/>
</dbReference>
<dbReference type="Proteomes" id="UP000799428">
    <property type="component" value="Unassembled WGS sequence"/>
</dbReference>
<dbReference type="SUPFAM" id="SSF56176">
    <property type="entry name" value="FAD-binding/transporter-associated domain-like"/>
    <property type="match status" value="1"/>
</dbReference>
<evidence type="ECO:0000256" key="2">
    <source>
        <dbReference type="ARBA" id="ARBA00005466"/>
    </source>
</evidence>
<comment type="cofactor">
    <cofactor evidence="1">
        <name>FAD</name>
        <dbReference type="ChEBI" id="CHEBI:57692"/>
    </cofactor>
</comment>
<evidence type="ECO:0000256" key="3">
    <source>
        <dbReference type="ARBA" id="ARBA00022630"/>
    </source>
</evidence>
<feature type="domain" description="FAD-binding PCMH-type" evidence="7">
    <location>
        <begin position="64"/>
        <end position="235"/>
    </location>
</feature>
<keyword evidence="6" id="KW-0732">Signal</keyword>
<proteinExistence type="inferred from homology"/>
<reference evidence="8" key="1">
    <citation type="journal article" date="2020" name="Stud. Mycol.">
        <title>101 Dothideomycetes genomes: a test case for predicting lifestyles and emergence of pathogens.</title>
        <authorList>
            <person name="Haridas S."/>
            <person name="Albert R."/>
            <person name="Binder M."/>
            <person name="Bloem J."/>
            <person name="Labutti K."/>
            <person name="Salamov A."/>
            <person name="Andreopoulos B."/>
            <person name="Baker S."/>
            <person name="Barry K."/>
            <person name="Bills G."/>
            <person name="Bluhm B."/>
            <person name="Cannon C."/>
            <person name="Castanera R."/>
            <person name="Culley D."/>
            <person name="Daum C."/>
            <person name="Ezra D."/>
            <person name="Gonzalez J."/>
            <person name="Henrissat B."/>
            <person name="Kuo A."/>
            <person name="Liang C."/>
            <person name="Lipzen A."/>
            <person name="Lutzoni F."/>
            <person name="Magnuson J."/>
            <person name="Mondo S."/>
            <person name="Nolan M."/>
            <person name="Ohm R."/>
            <person name="Pangilinan J."/>
            <person name="Park H.-J."/>
            <person name="Ramirez L."/>
            <person name="Alfaro M."/>
            <person name="Sun H."/>
            <person name="Tritt A."/>
            <person name="Yoshinaga Y."/>
            <person name="Zwiers L.-H."/>
            <person name="Turgeon B."/>
            <person name="Goodwin S."/>
            <person name="Spatafora J."/>
            <person name="Crous P."/>
            <person name="Grigoriev I."/>
        </authorList>
    </citation>
    <scope>NUCLEOTIDE SEQUENCE</scope>
    <source>
        <strain evidence="8">CBS 279.74</strain>
    </source>
</reference>
<gene>
    <name evidence="8" type="ORF">K504DRAFT_468038</name>
</gene>
<dbReference type="GO" id="GO:0016491">
    <property type="term" value="F:oxidoreductase activity"/>
    <property type="evidence" value="ECO:0007669"/>
    <property type="project" value="UniProtKB-KW"/>
</dbReference>
<evidence type="ECO:0000313" key="8">
    <source>
        <dbReference type="EMBL" id="KAF2708801.1"/>
    </source>
</evidence>
<keyword evidence="9" id="KW-1185">Reference proteome</keyword>
<keyword evidence="4" id="KW-0274">FAD</keyword>
<organism evidence="8 9">
    <name type="scientific">Pleomassaria siparia CBS 279.74</name>
    <dbReference type="NCBI Taxonomy" id="1314801"/>
    <lineage>
        <taxon>Eukaryota</taxon>
        <taxon>Fungi</taxon>
        <taxon>Dikarya</taxon>
        <taxon>Ascomycota</taxon>
        <taxon>Pezizomycotina</taxon>
        <taxon>Dothideomycetes</taxon>
        <taxon>Pleosporomycetidae</taxon>
        <taxon>Pleosporales</taxon>
        <taxon>Pleomassariaceae</taxon>
        <taxon>Pleomassaria</taxon>
    </lineage>
</organism>
<dbReference type="InterPro" id="IPR012951">
    <property type="entry name" value="BBE"/>
</dbReference>
<evidence type="ECO:0000256" key="1">
    <source>
        <dbReference type="ARBA" id="ARBA00001974"/>
    </source>
</evidence>
<protein>
    <submittedName>
        <fullName evidence="8">FAD-binding domain-containing protein</fullName>
    </submittedName>
</protein>
<dbReference type="Pfam" id="PF01565">
    <property type="entry name" value="FAD_binding_4"/>
    <property type="match status" value="1"/>
</dbReference>
<dbReference type="InterPro" id="IPR016169">
    <property type="entry name" value="FAD-bd_PCMH_sub2"/>
</dbReference>
<feature type="chain" id="PRO_5026318074" evidence="6">
    <location>
        <begin position="22"/>
        <end position="525"/>
    </location>
</feature>
<dbReference type="Gene3D" id="3.40.462.20">
    <property type="match status" value="1"/>
</dbReference>
<dbReference type="InterPro" id="IPR036318">
    <property type="entry name" value="FAD-bd_PCMH-like_sf"/>
</dbReference>
<evidence type="ECO:0000259" key="7">
    <source>
        <dbReference type="PROSITE" id="PS51387"/>
    </source>
</evidence>
<feature type="signal peptide" evidence="6">
    <location>
        <begin position="1"/>
        <end position="21"/>
    </location>
</feature>
<dbReference type="OrthoDB" id="9996127at2759"/>
<dbReference type="EMBL" id="MU005771">
    <property type="protein sequence ID" value="KAF2708801.1"/>
    <property type="molecule type" value="Genomic_DNA"/>
</dbReference>
<name>A0A6G1K8N5_9PLEO</name>
<accession>A0A6G1K8N5</accession>
<dbReference type="GO" id="GO:0071949">
    <property type="term" value="F:FAD binding"/>
    <property type="evidence" value="ECO:0007669"/>
    <property type="project" value="InterPro"/>
</dbReference>